<evidence type="ECO:0000313" key="2">
    <source>
        <dbReference type="EMBL" id="QLJ53490.1"/>
    </source>
</evidence>
<evidence type="ECO:0000256" key="1">
    <source>
        <dbReference type="SAM" id="Phobius"/>
    </source>
</evidence>
<keyword evidence="1" id="KW-0472">Membrane</keyword>
<sequence>MKSRYDDYLKPVIAFLSLLLLAVIGIIIIPGTGLWCKIFGTTEPPGEILLRKLKGGDEDGD</sequence>
<dbReference type="AlphaFoldDB" id="A0A7D5XKG9"/>
<keyword evidence="2" id="KW-0614">Plasmid</keyword>
<proteinExistence type="predicted"/>
<geneLocation type="plasmid" evidence="3">
    <name>psv326-1</name>
</geneLocation>
<feature type="transmembrane region" description="Helical" evidence="1">
    <location>
        <begin position="12"/>
        <end position="35"/>
    </location>
</feature>
<dbReference type="Proteomes" id="UP000510821">
    <property type="component" value="Plasmid pSv326-1"/>
</dbReference>
<reference evidence="3" key="1">
    <citation type="submission" date="2020-07" db="EMBL/GenBank/DDBJ databases">
        <title>Metabolic diversity and evolutionary history of the archaeal phylum ###Micrarchaeota### uncovered from a freshwater lake metagenome.</title>
        <authorList>
            <person name="Kadnikov V.V."/>
            <person name="Savvichev A.S."/>
            <person name="Mardanov A.V."/>
            <person name="Beletsky A.V."/>
            <person name="Chupakov A.V."/>
            <person name="Kokryatskaya N.M."/>
            <person name="Pimenov N.V."/>
            <person name="Ravin N.V."/>
        </authorList>
    </citation>
    <scope>NUCLEOTIDE SEQUENCE [LARGE SCALE GENOMIC DNA]</scope>
    <source>
        <plasmid evidence="3">psv326-1</plasmid>
    </source>
</reference>
<keyword evidence="1" id="KW-1133">Transmembrane helix</keyword>
<accession>A0A7D5XKG9</accession>
<evidence type="ECO:0000313" key="3">
    <source>
        <dbReference type="Proteomes" id="UP000510821"/>
    </source>
</evidence>
<organism evidence="2 3">
    <name type="scientific">Fermentimicrarchaeum limneticum</name>
    <dbReference type="NCBI Taxonomy" id="2795018"/>
    <lineage>
        <taxon>Archaea</taxon>
        <taxon>Candidatus Micrarchaeota</taxon>
        <taxon>Candidatus Fermentimicrarchaeales</taxon>
        <taxon>Candidatus Fermentimicrarchaeaceae</taxon>
        <taxon>Candidatus Fermentimicrarchaeum</taxon>
    </lineage>
</organism>
<keyword evidence="1" id="KW-0812">Transmembrane</keyword>
<gene>
    <name evidence="2" type="ORF">Sv326_1315</name>
</gene>
<dbReference type="KEGG" id="flt:Sv326_1315"/>
<protein>
    <submittedName>
        <fullName evidence="2">Uncharacterized protein</fullName>
    </submittedName>
</protein>
<dbReference type="EMBL" id="CP058999">
    <property type="protein sequence ID" value="QLJ53490.1"/>
    <property type="molecule type" value="Genomic_DNA"/>
</dbReference>
<name>A0A7D5XKG9_FERL1</name>